<keyword evidence="5" id="KW-0143">Chaperone</keyword>
<protein>
    <submittedName>
        <fullName evidence="6">Hsp70 family protein</fullName>
    </submittedName>
</protein>
<dbReference type="GO" id="GO:0005524">
    <property type="term" value="F:ATP binding"/>
    <property type="evidence" value="ECO:0007669"/>
    <property type="project" value="UniProtKB-KW"/>
</dbReference>
<dbReference type="Proteomes" id="UP001291306">
    <property type="component" value="Unassembled WGS sequence"/>
</dbReference>
<dbReference type="Gene3D" id="2.60.34.10">
    <property type="entry name" value="Substrate Binding Domain Of DNAk, Chain A, domain 1"/>
    <property type="match status" value="1"/>
</dbReference>
<evidence type="ECO:0000256" key="3">
    <source>
        <dbReference type="ARBA" id="ARBA00022741"/>
    </source>
</evidence>
<dbReference type="RefSeq" id="WP_168971247.1">
    <property type="nucleotide sequence ID" value="NZ_JABAGE010000022.1"/>
</dbReference>
<dbReference type="SUPFAM" id="SSF53067">
    <property type="entry name" value="Actin-like ATPase domain"/>
    <property type="match status" value="2"/>
</dbReference>
<evidence type="ECO:0000313" key="7">
    <source>
        <dbReference type="Proteomes" id="UP001291306"/>
    </source>
</evidence>
<name>A0AAW9IC53_CLOPF</name>
<dbReference type="Pfam" id="PF00012">
    <property type="entry name" value="HSP70"/>
    <property type="match status" value="1"/>
</dbReference>
<organism evidence="6 7">
    <name type="scientific">Clostridium perfringens</name>
    <dbReference type="NCBI Taxonomy" id="1502"/>
    <lineage>
        <taxon>Bacteria</taxon>
        <taxon>Bacillati</taxon>
        <taxon>Bacillota</taxon>
        <taxon>Clostridia</taxon>
        <taxon>Eubacteriales</taxon>
        <taxon>Clostridiaceae</taxon>
        <taxon>Clostridium</taxon>
    </lineage>
</organism>
<dbReference type="PRINTS" id="PR00301">
    <property type="entry name" value="HEATSHOCK70"/>
</dbReference>
<dbReference type="EMBL" id="WNVC01000006">
    <property type="protein sequence ID" value="MDZ4998116.1"/>
    <property type="molecule type" value="Genomic_DNA"/>
</dbReference>
<sequence>MSSFKVGIDLGTTNIVCCTLNDSRKFETIKLSRHESLSSVLLYKDETIILGDKAKKKSILNSNNYIKSSKTKMGDDEAIWTIENRKFTPVDVATELLKEVNDKCRSFFKTEDKIEAVITVPAYFTSKQKEYTRIAGINAGFDVKYILSEPVAAALAYGFEEEENQKLFIIDLGGGTFDVAILEKKAEVYETLAVEGDANLGGDDFDNIILKLLYKEIRKQFGLDLSSFKKANIDSTTYKNANQKLIEESEKIKISLSDINEVEVNIPNLLTYNNNLINLNTVITRDTFESEANELIYEIDNTIDRCIEECGIDEEDIDKVVLVGGSSNMPLIRNLVRDKFGKEPYSNKDLAKLVAMGAALKSAEVGNIILNDIIAHSLGIEIINEKLSVIIPKGTKYPVEMVEQYTTTVDYQEKIAIRVYEGEDINKVKNNKFFGGFTLDGIEYAKAGVPKISVKFTFDNNQILHVAAKDNNTNSNKEKDIKVIR</sequence>
<dbReference type="PANTHER" id="PTHR19375">
    <property type="entry name" value="HEAT SHOCK PROTEIN 70KDA"/>
    <property type="match status" value="1"/>
</dbReference>
<dbReference type="InterPro" id="IPR029047">
    <property type="entry name" value="HSP70_peptide-bd_sf"/>
</dbReference>
<evidence type="ECO:0000256" key="4">
    <source>
        <dbReference type="ARBA" id="ARBA00022840"/>
    </source>
</evidence>
<evidence type="ECO:0000256" key="2">
    <source>
        <dbReference type="ARBA" id="ARBA00007381"/>
    </source>
</evidence>
<gene>
    <name evidence="6" type="ORF">GNF79_03190</name>
</gene>
<dbReference type="FunFam" id="3.30.420.40:FF:000028">
    <property type="entry name" value="heat shock 70 kDa protein-like"/>
    <property type="match status" value="1"/>
</dbReference>
<dbReference type="GO" id="GO:0140662">
    <property type="term" value="F:ATP-dependent protein folding chaperone"/>
    <property type="evidence" value="ECO:0007669"/>
    <property type="project" value="InterPro"/>
</dbReference>
<dbReference type="FunFam" id="3.90.640.10:FF:000003">
    <property type="entry name" value="Molecular chaperone DnaK"/>
    <property type="match status" value="1"/>
</dbReference>
<evidence type="ECO:0000256" key="5">
    <source>
        <dbReference type="ARBA" id="ARBA00023186"/>
    </source>
</evidence>
<dbReference type="AlphaFoldDB" id="A0AAW9IC53"/>
<dbReference type="CDD" id="cd24029">
    <property type="entry name" value="ASKHA_NBD_HSP70_DnaK_HscA_HscC"/>
    <property type="match status" value="1"/>
</dbReference>
<evidence type="ECO:0000256" key="1">
    <source>
        <dbReference type="ARBA" id="ARBA00002290"/>
    </source>
</evidence>
<comment type="similarity">
    <text evidence="2">Belongs to the heat shock protein 70 family.</text>
</comment>
<dbReference type="InterPro" id="IPR013126">
    <property type="entry name" value="Hsp_70_fam"/>
</dbReference>
<dbReference type="SUPFAM" id="SSF100920">
    <property type="entry name" value="Heat shock protein 70kD (HSP70), peptide-binding domain"/>
    <property type="match status" value="1"/>
</dbReference>
<proteinExistence type="inferred from homology"/>
<dbReference type="Gene3D" id="3.90.640.10">
    <property type="entry name" value="Actin, Chain A, domain 4"/>
    <property type="match status" value="1"/>
</dbReference>
<accession>A0AAW9IC53</accession>
<reference evidence="6" key="1">
    <citation type="submission" date="2019-11" db="EMBL/GenBank/DDBJ databases">
        <title>Characterization of Clostridium perfringens isolates from swine manure treated agricultural soils.</title>
        <authorList>
            <person name="Wushke S.T."/>
        </authorList>
    </citation>
    <scope>NUCLEOTIDE SEQUENCE</scope>
    <source>
        <strain evidence="6">X26</strain>
    </source>
</reference>
<dbReference type="InterPro" id="IPR043129">
    <property type="entry name" value="ATPase_NBD"/>
</dbReference>
<keyword evidence="4" id="KW-0067">ATP-binding</keyword>
<keyword evidence="3" id="KW-0547">Nucleotide-binding</keyword>
<dbReference type="Gene3D" id="3.30.420.40">
    <property type="match status" value="2"/>
</dbReference>
<comment type="caution">
    <text evidence="6">The sequence shown here is derived from an EMBL/GenBank/DDBJ whole genome shotgun (WGS) entry which is preliminary data.</text>
</comment>
<comment type="function">
    <text evidence="1">Acts as a chaperone.</text>
</comment>
<evidence type="ECO:0000313" key="6">
    <source>
        <dbReference type="EMBL" id="MDZ4998116.1"/>
    </source>
</evidence>